<reference evidence="7 8" key="1">
    <citation type="submission" date="2016-09" db="EMBL/GenBank/DDBJ databases">
        <authorList>
            <person name="Capua I."/>
            <person name="De Benedictis P."/>
            <person name="Joannis T."/>
            <person name="Lombin L.H."/>
            <person name="Cattoli G."/>
        </authorList>
    </citation>
    <scope>NUCLEOTIDE SEQUENCE [LARGE SCALE GENOMIC DNA]</scope>
    <source>
        <strain evidence="7 8">ANC 4671</strain>
    </source>
</reference>
<keyword evidence="3 6" id="KW-0812">Transmembrane</keyword>
<feature type="transmembrane region" description="Helical" evidence="6">
    <location>
        <begin position="657"/>
        <end position="676"/>
    </location>
</feature>
<feature type="transmembrane region" description="Helical" evidence="6">
    <location>
        <begin position="203"/>
        <end position="221"/>
    </location>
</feature>
<evidence type="ECO:0000256" key="5">
    <source>
        <dbReference type="ARBA" id="ARBA00023136"/>
    </source>
</evidence>
<keyword evidence="2" id="KW-0813">Transport</keyword>
<dbReference type="GO" id="GO:0035348">
    <property type="term" value="P:acetyl-CoA transmembrane transport"/>
    <property type="evidence" value="ECO:0007669"/>
    <property type="project" value="InterPro"/>
</dbReference>
<feature type="transmembrane region" description="Helical" evidence="6">
    <location>
        <begin position="364"/>
        <end position="384"/>
    </location>
</feature>
<evidence type="ECO:0000256" key="3">
    <source>
        <dbReference type="ARBA" id="ARBA00022692"/>
    </source>
</evidence>
<evidence type="ECO:0000256" key="2">
    <source>
        <dbReference type="ARBA" id="ARBA00022448"/>
    </source>
</evidence>
<dbReference type="GO" id="GO:0008521">
    <property type="term" value="F:acetyl-CoA transmembrane transporter activity"/>
    <property type="evidence" value="ECO:0007669"/>
    <property type="project" value="InterPro"/>
</dbReference>
<dbReference type="RefSeq" id="WP_070069225.1">
    <property type="nucleotide sequence ID" value="NZ_MKKK01000011.1"/>
</dbReference>
<dbReference type="EMBL" id="MKKK01000011">
    <property type="protein sequence ID" value="OEY97297.1"/>
    <property type="molecule type" value="Genomic_DNA"/>
</dbReference>
<dbReference type="GO" id="GO:0016020">
    <property type="term" value="C:membrane"/>
    <property type="evidence" value="ECO:0007669"/>
    <property type="project" value="UniProtKB-SubCell"/>
</dbReference>
<feature type="transmembrane region" description="Helical" evidence="6">
    <location>
        <begin position="271"/>
        <end position="296"/>
    </location>
</feature>
<evidence type="ECO:0000256" key="6">
    <source>
        <dbReference type="SAM" id="Phobius"/>
    </source>
</evidence>
<keyword evidence="8" id="KW-1185">Reference proteome</keyword>
<proteinExistence type="predicted"/>
<feature type="transmembrane region" description="Helical" evidence="6">
    <location>
        <begin position="92"/>
        <end position="111"/>
    </location>
</feature>
<keyword evidence="4 6" id="KW-1133">Transmembrane helix</keyword>
<dbReference type="NCBIfam" id="TIGR00901">
    <property type="entry name" value="2A0125"/>
    <property type="match status" value="1"/>
</dbReference>
<feature type="transmembrane region" description="Helical" evidence="6">
    <location>
        <begin position="57"/>
        <end position="80"/>
    </location>
</feature>
<feature type="transmembrane region" description="Helical" evidence="6">
    <location>
        <begin position="241"/>
        <end position="259"/>
    </location>
</feature>
<accession>A0A1E7RDJ6</accession>
<evidence type="ECO:0000313" key="7">
    <source>
        <dbReference type="EMBL" id="OEY97297.1"/>
    </source>
</evidence>
<evidence type="ECO:0000256" key="1">
    <source>
        <dbReference type="ARBA" id="ARBA00004141"/>
    </source>
</evidence>
<sequence length="717" mass="80106">MSNTSKNWGSAFSAFLDRRAIIMLFLGFSSGLPIFLIFSVLSFWLSEAGVNRSSITMFSWAALAYSFKFIWAPLIDKLPIIFLTKKLGQRRSWLLVSQFMVISAIILMAMIDPVASATGENVNLKLLAAAAVFLGFSSATQDIIVDAYRIELTQDKALQTVLASTYNAGYRIATIITQFGALLFAASLGTAAGNYIYEAWQSTYLLMASLMLIGIITTLVIHEPQVKRVDSHYSHHDYLQLMLVFILSTSVFVMAFIFCNTLKSKLNIEDAFLGFIVLAIQFIFCAIIAFILPMILIKTGIIQKKIVMETWVNPFLDFFRRYGLKIALAILLLIGFYRISDIVAGTMANLFYVDLNFDKEEIAWFNKLFAVIFVILGGFIGGLLSQRYNIMKMMFLGAILASATNLIFVGLVKSGYSMNDVVVNTAKHQYLIKPDEVGNWKITIPQQQLQAQNSIRFSSKPEGLSQNLSVEVPLKTYHQHSAPDIYIKPIGGDNILFKNELARDVIIQGNLLNIPANSTDKKVEIMVNNKKVLANVNDNNQWSAVVNGKDLKSSQYIQINADYKLQQQIYHLTAKSIYQINLQQMQPVNRINLLEIPAVNVDQTQPVEFKGKVVVQYSKIWLVMGIIFDNLASGLAGAVFIAFLSSLTSVSFTAMQYAIFSSLMLLLPKTIGGYSGTMVDQIGYSGFFTITFLMGIPILLLVLWVAKLLKQHEGMKE</sequence>
<dbReference type="InterPro" id="IPR024371">
    <property type="entry name" value="AcetylCoA_trans_1-like"/>
</dbReference>
<feature type="transmembrane region" description="Helical" evidence="6">
    <location>
        <begin position="682"/>
        <end position="706"/>
    </location>
</feature>
<comment type="subcellular location">
    <subcellularLocation>
        <location evidence="1">Membrane</location>
        <topology evidence="1">Multi-pass membrane protein</topology>
    </subcellularLocation>
</comment>
<dbReference type="Pfam" id="PF13000">
    <property type="entry name" value="Acatn"/>
    <property type="match status" value="1"/>
</dbReference>
<dbReference type="STRING" id="1262585.BJI46_10450"/>
<dbReference type="InterPro" id="IPR013783">
    <property type="entry name" value="Ig-like_fold"/>
</dbReference>
<evidence type="ECO:0000313" key="8">
    <source>
        <dbReference type="Proteomes" id="UP000185895"/>
    </source>
</evidence>
<gene>
    <name evidence="7" type="ORF">BJI46_10450</name>
</gene>
<dbReference type="Proteomes" id="UP000185895">
    <property type="component" value="Unassembled WGS sequence"/>
</dbReference>
<keyword evidence="5 6" id="KW-0472">Membrane</keyword>
<dbReference type="InterPro" id="IPR036259">
    <property type="entry name" value="MFS_trans_sf"/>
</dbReference>
<dbReference type="SUPFAM" id="SSF103473">
    <property type="entry name" value="MFS general substrate transporter"/>
    <property type="match status" value="1"/>
</dbReference>
<dbReference type="PANTHER" id="PTHR12778:SF10">
    <property type="entry name" value="MAJOR FACILITATOR SUPERFAMILY DOMAIN-CONTAINING PROTEIN 3"/>
    <property type="match status" value="1"/>
</dbReference>
<feature type="transmembrane region" description="Helical" evidence="6">
    <location>
        <begin position="620"/>
        <end position="645"/>
    </location>
</feature>
<evidence type="ECO:0000256" key="4">
    <source>
        <dbReference type="ARBA" id="ARBA00022989"/>
    </source>
</evidence>
<dbReference type="PANTHER" id="PTHR12778">
    <property type="entry name" value="SOLUTE CARRIER FAMILY 33 ACETYL-COA TRANSPORTER -RELATED"/>
    <property type="match status" value="1"/>
</dbReference>
<protein>
    <submittedName>
        <fullName evidence="7">Transporter</fullName>
    </submittedName>
</protein>
<comment type="caution">
    <text evidence="7">The sequence shown here is derived from an EMBL/GenBank/DDBJ whole genome shotgun (WGS) entry which is preliminary data.</text>
</comment>
<feature type="transmembrane region" description="Helical" evidence="6">
    <location>
        <begin position="21"/>
        <end position="45"/>
    </location>
</feature>
<organism evidence="7 8">
    <name type="scientific">Acinetobacter qingfengensis</name>
    <dbReference type="NCBI Taxonomy" id="1262585"/>
    <lineage>
        <taxon>Bacteria</taxon>
        <taxon>Pseudomonadati</taxon>
        <taxon>Pseudomonadota</taxon>
        <taxon>Gammaproteobacteria</taxon>
        <taxon>Moraxellales</taxon>
        <taxon>Moraxellaceae</taxon>
        <taxon>Acinetobacter</taxon>
    </lineage>
</organism>
<feature type="transmembrane region" description="Helical" evidence="6">
    <location>
        <begin position="393"/>
        <end position="412"/>
    </location>
</feature>
<dbReference type="OrthoDB" id="9787815at2"/>
<feature type="transmembrane region" description="Helical" evidence="6">
    <location>
        <begin position="326"/>
        <end position="352"/>
    </location>
</feature>
<dbReference type="Gene3D" id="1.20.1250.20">
    <property type="entry name" value="MFS general substrate transporter like domains"/>
    <property type="match status" value="2"/>
</dbReference>
<dbReference type="Gene3D" id="2.60.40.10">
    <property type="entry name" value="Immunoglobulins"/>
    <property type="match status" value="1"/>
</dbReference>
<feature type="transmembrane region" description="Helical" evidence="6">
    <location>
        <begin position="169"/>
        <end position="197"/>
    </location>
</feature>
<dbReference type="AlphaFoldDB" id="A0A1E7RDJ6"/>
<name>A0A1E7RDJ6_9GAMM</name>
<dbReference type="InterPro" id="IPR004752">
    <property type="entry name" value="AmpG_permease/AT-1"/>
</dbReference>